<organism evidence="2 3">
    <name type="scientific">Natronocella acetinitrilica</name>
    <dbReference type="NCBI Taxonomy" id="414046"/>
    <lineage>
        <taxon>Bacteria</taxon>
        <taxon>Pseudomonadati</taxon>
        <taxon>Pseudomonadota</taxon>
        <taxon>Gammaproteobacteria</taxon>
        <taxon>Chromatiales</taxon>
        <taxon>Ectothiorhodospiraceae</taxon>
        <taxon>Natronocella</taxon>
    </lineage>
</organism>
<name>A0AAE3KCR9_9GAMM</name>
<dbReference type="AlphaFoldDB" id="A0AAE3KCR9"/>
<evidence type="ECO:0000256" key="1">
    <source>
        <dbReference type="SAM" id="MobiDB-lite"/>
    </source>
</evidence>
<feature type="region of interest" description="Disordered" evidence="1">
    <location>
        <begin position="118"/>
        <end position="156"/>
    </location>
</feature>
<dbReference type="Proteomes" id="UP001205843">
    <property type="component" value="Unassembled WGS sequence"/>
</dbReference>
<evidence type="ECO:0008006" key="4">
    <source>
        <dbReference type="Google" id="ProtNLM"/>
    </source>
</evidence>
<protein>
    <recommendedName>
        <fullName evidence="4">Phasin domain-containing protein</fullName>
    </recommendedName>
</protein>
<accession>A0AAE3KCR9</accession>
<comment type="caution">
    <text evidence="2">The sequence shown here is derived from an EMBL/GenBank/DDBJ whole genome shotgun (WGS) entry which is preliminary data.</text>
</comment>
<dbReference type="RefSeq" id="WP_253478631.1">
    <property type="nucleotide sequence ID" value="NZ_JALJXV010000005.1"/>
</dbReference>
<gene>
    <name evidence="2" type="ORF">J2T57_002481</name>
</gene>
<keyword evidence="3" id="KW-1185">Reference proteome</keyword>
<dbReference type="EMBL" id="JALJXV010000005">
    <property type="protein sequence ID" value="MCP1675333.1"/>
    <property type="molecule type" value="Genomic_DNA"/>
</dbReference>
<evidence type="ECO:0000313" key="2">
    <source>
        <dbReference type="EMBL" id="MCP1675333.1"/>
    </source>
</evidence>
<proteinExistence type="predicted"/>
<feature type="compositionally biased region" description="Low complexity" evidence="1">
    <location>
        <begin position="119"/>
        <end position="132"/>
    </location>
</feature>
<feature type="compositionally biased region" description="Polar residues" evidence="1">
    <location>
        <begin position="145"/>
        <end position="156"/>
    </location>
</feature>
<evidence type="ECO:0000313" key="3">
    <source>
        <dbReference type="Proteomes" id="UP001205843"/>
    </source>
</evidence>
<reference evidence="2" key="1">
    <citation type="submission" date="2022-03" db="EMBL/GenBank/DDBJ databases">
        <title>Genomic Encyclopedia of Type Strains, Phase III (KMG-III): the genomes of soil and plant-associated and newly described type strains.</title>
        <authorList>
            <person name="Whitman W."/>
        </authorList>
    </citation>
    <scope>NUCLEOTIDE SEQUENCE</scope>
    <source>
        <strain evidence="2">ANL 6-2</strain>
    </source>
</reference>
<sequence length="156" mass="17400">MTQLKQTRESSTSQDAAALYWNDQWRHAMEDAEQRLERFQRLGLDVQECLQQAAMEQMQDGLHTMNRLARILEGSRDQDPFTAMLSAQPALFSCLMEAGRAGSDRTLRLAEELRRCSLTMTGGDESDTGSTTAMPQESVPPKASPESTVSETRQTG</sequence>